<evidence type="ECO:0000313" key="1">
    <source>
        <dbReference type="EMBL" id="AHG91864.1"/>
    </source>
</evidence>
<protein>
    <submittedName>
        <fullName evidence="1">Uncharacterized protein</fullName>
    </submittedName>
</protein>
<dbReference type="EMBL" id="CP007128">
    <property type="protein sequence ID" value="AHG91864.1"/>
    <property type="molecule type" value="Genomic_DNA"/>
</dbReference>
<dbReference type="Proteomes" id="UP000019151">
    <property type="component" value="Chromosome"/>
</dbReference>
<keyword evidence="2" id="KW-1185">Reference proteome</keyword>
<dbReference type="AlphaFoldDB" id="W0RLA7"/>
<gene>
    <name evidence="1" type="ORF">J421_4327</name>
</gene>
<sequence>MRVLELQGRTTPTGYLFTPTVGTPVPDHAGDARHTIRLQKLDDDEYRWMTLVEHGVGRVAPAEVAAGMSAWLGTFQRPERDLRADLHAALPRTSAALGRLFVLDSARSTLLTDGSSIVDLRVVVDAKPIQQSMPAFAEYVKKYVRPGRLVFVLGDGRGARWFDARMRDGVLTIRFRTRDGHLLALDGPARPMPDSAEVLAEAYERFLIFDVGVSEMMGEFRMVHTPTQRGWAMRFRRAPRWHLPLAVRHLIAGPLDRPFQNDGIVFNVLLRDDGAQTLLVRQLDVSVKESAIVRWLGGLGFRAMDDFAGRAESEENRFLADALLALRADLIAALGGSVTGP</sequence>
<dbReference type="HOGENOM" id="CLU_813189_0_0_0"/>
<evidence type="ECO:0000313" key="2">
    <source>
        <dbReference type="Proteomes" id="UP000019151"/>
    </source>
</evidence>
<reference evidence="1 2" key="1">
    <citation type="journal article" date="2014" name="Genome Announc.">
        <title>Genome Sequence and Methylome of Soil Bacterium Gemmatirosa kalamazoonensis KBS708T, a Member of the Rarely Cultivated Gemmatimonadetes Phylum.</title>
        <authorList>
            <person name="Debruyn J.M."/>
            <person name="Radosevich M."/>
            <person name="Wommack K.E."/>
            <person name="Polson S.W."/>
            <person name="Hauser L.J."/>
            <person name="Fawaz M.N."/>
            <person name="Korlach J."/>
            <person name="Tsai Y.C."/>
        </authorList>
    </citation>
    <scope>NUCLEOTIDE SEQUENCE [LARGE SCALE GENOMIC DNA]</scope>
    <source>
        <strain evidence="1 2">KBS708</strain>
    </source>
</reference>
<dbReference type="eggNOG" id="ENOG5033QJX">
    <property type="taxonomic scope" value="Bacteria"/>
</dbReference>
<organism evidence="1 2">
    <name type="scientific">Gemmatirosa kalamazoonensis</name>
    <dbReference type="NCBI Taxonomy" id="861299"/>
    <lineage>
        <taxon>Bacteria</taxon>
        <taxon>Pseudomonadati</taxon>
        <taxon>Gemmatimonadota</taxon>
        <taxon>Gemmatimonadia</taxon>
        <taxon>Gemmatimonadales</taxon>
        <taxon>Gemmatimonadaceae</taxon>
        <taxon>Gemmatirosa</taxon>
    </lineage>
</organism>
<accession>W0RLA7</accession>
<dbReference type="KEGG" id="gba:J421_4327"/>
<proteinExistence type="predicted"/>
<dbReference type="InParanoid" id="W0RLA7"/>
<name>W0RLA7_9BACT</name>